<feature type="transmembrane region" description="Helical" evidence="1">
    <location>
        <begin position="27"/>
        <end position="46"/>
    </location>
</feature>
<evidence type="ECO:0000313" key="3">
    <source>
        <dbReference type="Proteomes" id="UP000664096"/>
    </source>
</evidence>
<evidence type="ECO:0000313" key="2">
    <source>
        <dbReference type="EMBL" id="MBN9669303.1"/>
    </source>
</evidence>
<keyword evidence="1" id="KW-0472">Membrane</keyword>
<gene>
    <name evidence="2" type="ORF">JF539_03060</name>
</gene>
<dbReference type="RefSeq" id="WP_207138876.1">
    <property type="nucleotide sequence ID" value="NZ_JAEKJZ010000001.1"/>
</dbReference>
<organism evidence="2 3">
    <name type="scientific">Roseibium aggregatum</name>
    <dbReference type="NCBI Taxonomy" id="187304"/>
    <lineage>
        <taxon>Bacteria</taxon>
        <taxon>Pseudomonadati</taxon>
        <taxon>Pseudomonadota</taxon>
        <taxon>Alphaproteobacteria</taxon>
        <taxon>Hyphomicrobiales</taxon>
        <taxon>Stappiaceae</taxon>
        <taxon>Roseibium</taxon>
    </lineage>
</organism>
<sequence>MSSGNFIEKEFYLESIRLVVEFPKAKVMVNFLGLLLAGASIGWVVGLSSSPVVGAVLSTVMAAVVSAISLFPKINNLKDKQQTQEPRTNTCAGQQRRISWVCFFIVGIAVGATGGLSARLHNLLGPQFESYLHGINEELKYWSKLGVAKESVVQDLYSKYLGEISRVRQEKWKSGGLQSVESTGFCDKVATLNRESESYSDDIRNQILASNVLGLKAIRNDVSDEKIVLAIQEICNEND</sequence>
<keyword evidence="1" id="KW-0812">Transmembrane</keyword>
<dbReference type="AlphaFoldDB" id="A0A939EAE6"/>
<dbReference type="Proteomes" id="UP000664096">
    <property type="component" value="Unassembled WGS sequence"/>
</dbReference>
<feature type="transmembrane region" description="Helical" evidence="1">
    <location>
        <begin position="98"/>
        <end position="118"/>
    </location>
</feature>
<proteinExistence type="predicted"/>
<keyword evidence="1" id="KW-1133">Transmembrane helix</keyword>
<reference evidence="2" key="1">
    <citation type="submission" date="2020-12" db="EMBL/GenBank/DDBJ databases">
        <title>Oil enriched cultivation method for isolating marine PHA-producing bacteria.</title>
        <authorList>
            <person name="Zheng W."/>
            <person name="Yu S."/>
            <person name="Huang Y."/>
        </authorList>
    </citation>
    <scope>NUCLEOTIDE SEQUENCE</scope>
    <source>
        <strain evidence="2">SY-2-12</strain>
    </source>
</reference>
<dbReference type="EMBL" id="JAEKJZ010000001">
    <property type="protein sequence ID" value="MBN9669303.1"/>
    <property type="molecule type" value="Genomic_DNA"/>
</dbReference>
<evidence type="ECO:0000256" key="1">
    <source>
        <dbReference type="SAM" id="Phobius"/>
    </source>
</evidence>
<name>A0A939EAE6_9HYPH</name>
<feature type="transmembrane region" description="Helical" evidence="1">
    <location>
        <begin position="52"/>
        <end position="71"/>
    </location>
</feature>
<comment type="caution">
    <text evidence="2">The sequence shown here is derived from an EMBL/GenBank/DDBJ whole genome shotgun (WGS) entry which is preliminary data.</text>
</comment>
<accession>A0A939EAE6</accession>
<protein>
    <submittedName>
        <fullName evidence="2">Uncharacterized protein</fullName>
    </submittedName>
</protein>